<evidence type="ECO:0000259" key="2">
    <source>
        <dbReference type="Pfam" id="PF00156"/>
    </source>
</evidence>
<name>A0AA95GDW1_9GAMM</name>
<dbReference type="NCBIfam" id="NF008616">
    <property type="entry name" value="PRK11595.1"/>
    <property type="match status" value="1"/>
</dbReference>
<dbReference type="CDD" id="cd06223">
    <property type="entry name" value="PRTases_typeI"/>
    <property type="match status" value="1"/>
</dbReference>
<accession>A0AA95GDW1</accession>
<dbReference type="InterPro" id="IPR051910">
    <property type="entry name" value="ComF/GntX_DNA_util-trans"/>
</dbReference>
<dbReference type="SUPFAM" id="SSF53271">
    <property type="entry name" value="PRTase-like"/>
    <property type="match status" value="1"/>
</dbReference>
<dbReference type="PANTHER" id="PTHR47505:SF1">
    <property type="entry name" value="DNA UTILIZATION PROTEIN YHGH"/>
    <property type="match status" value="1"/>
</dbReference>
<evidence type="ECO:0000313" key="3">
    <source>
        <dbReference type="EMBL" id="WGL95278.1"/>
    </source>
</evidence>
<organism evidence="3 4">
    <name type="scientific">Arsenophonus nasoniae</name>
    <name type="common">son-killer infecting Nasonia vitripennis</name>
    <dbReference type="NCBI Taxonomy" id="638"/>
    <lineage>
        <taxon>Bacteria</taxon>
        <taxon>Pseudomonadati</taxon>
        <taxon>Pseudomonadota</taxon>
        <taxon>Gammaproteobacteria</taxon>
        <taxon>Enterobacterales</taxon>
        <taxon>Morganellaceae</taxon>
        <taxon>Arsenophonus</taxon>
    </lineage>
</organism>
<reference evidence="3" key="1">
    <citation type="submission" date="2023-04" db="EMBL/GenBank/DDBJ databases">
        <title>Genome dynamics across the evolutionary transition to endosymbiosis.</title>
        <authorList>
            <person name="Siozios S."/>
            <person name="Nadal-Jimenez P."/>
            <person name="Azagi T."/>
            <person name="Sprong H."/>
            <person name="Frost C.L."/>
            <person name="Parratt S.R."/>
            <person name="Taylor G."/>
            <person name="Brettell L."/>
            <person name="Lew K.C."/>
            <person name="Croft L."/>
            <person name="King K.C."/>
            <person name="Brockhurst M.A."/>
            <person name="Hypsa V."/>
            <person name="Novakova E."/>
            <person name="Darby A.C."/>
            <person name="Hurst G.D.D."/>
        </authorList>
    </citation>
    <scope>NUCLEOTIDE SEQUENCE</scope>
    <source>
        <strain evidence="3">AIh</strain>
    </source>
</reference>
<evidence type="ECO:0000256" key="1">
    <source>
        <dbReference type="ARBA" id="ARBA00008007"/>
    </source>
</evidence>
<dbReference type="RefSeq" id="WP_280629267.1">
    <property type="nucleotide sequence ID" value="NZ_CP123498.1"/>
</dbReference>
<dbReference type="Gene3D" id="3.40.50.2020">
    <property type="match status" value="1"/>
</dbReference>
<dbReference type="EMBL" id="CP123498">
    <property type="protein sequence ID" value="WGL95278.1"/>
    <property type="molecule type" value="Genomic_DNA"/>
</dbReference>
<dbReference type="PANTHER" id="PTHR47505">
    <property type="entry name" value="DNA UTILIZATION PROTEIN YHGH"/>
    <property type="match status" value="1"/>
</dbReference>
<dbReference type="AlphaFoldDB" id="A0AA95GDW1"/>
<dbReference type="Pfam" id="PF00156">
    <property type="entry name" value="Pribosyltran"/>
    <property type="match status" value="1"/>
</dbReference>
<proteinExistence type="inferred from homology"/>
<feature type="domain" description="Phosphoribosyltransferase" evidence="2">
    <location>
        <begin position="109"/>
        <end position="224"/>
    </location>
</feature>
<dbReference type="InterPro" id="IPR000836">
    <property type="entry name" value="PRTase_dom"/>
</dbReference>
<evidence type="ECO:0000313" key="4">
    <source>
        <dbReference type="Proteomes" id="UP001177597"/>
    </source>
</evidence>
<dbReference type="InterPro" id="IPR029057">
    <property type="entry name" value="PRTase-like"/>
</dbReference>
<dbReference type="Proteomes" id="UP001177597">
    <property type="component" value="Chromosome"/>
</dbReference>
<gene>
    <name evidence="3" type="primary">gntX</name>
    <name evidence="3" type="ORF">QE207_16770</name>
</gene>
<protein>
    <submittedName>
        <fullName evidence="3">DNA utilization protein GntX</fullName>
    </submittedName>
</protein>
<comment type="similarity">
    <text evidence="1">Belongs to the ComF/GntX family.</text>
</comment>
<sequence length="227" mass="26503">MLTMVGYCWLCHQTLKYRFHGICRYCLKHLPYLKQVCHRCALPIEQLTLTCGRCLQMPPYWHNLVAITPYIPPLSKLIQQYKFKKIPQIAFILARLFLLYWQQGYRQQRWRKPDIIIAIPLHHGKHWQRGFNQASLMATQLAYWLGCQYQINSITRTRATLPQTQLSAKKRIQNLSNAFRIKKTFQDCHIAVLDDVITTGTTMNEVAKLLISAGANSVQAWAICRTL</sequence>